<protein>
    <submittedName>
        <fullName evidence="2">Uncharacterized protein</fullName>
    </submittedName>
</protein>
<gene>
    <name evidence="2" type="ORF">CRE_17173</name>
</gene>
<dbReference type="Proteomes" id="UP000008281">
    <property type="component" value="Unassembled WGS sequence"/>
</dbReference>
<proteinExistence type="predicted"/>
<name>E3M9T9_CAERE</name>
<evidence type="ECO:0000313" key="2">
    <source>
        <dbReference type="EMBL" id="EFO96780.1"/>
    </source>
</evidence>
<keyword evidence="1" id="KW-0175">Coiled coil</keyword>
<dbReference type="CTD" id="9809864"/>
<dbReference type="RefSeq" id="XP_003106940.2">
    <property type="nucleotide sequence ID" value="XM_003106892.2"/>
</dbReference>
<evidence type="ECO:0000313" key="3">
    <source>
        <dbReference type="Proteomes" id="UP000008281"/>
    </source>
</evidence>
<dbReference type="EMBL" id="DS268431">
    <property type="protein sequence ID" value="EFO96780.1"/>
    <property type="molecule type" value="Genomic_DNA"/>
</dbReference>
<keyword evidence="3" id="KW-1185">Reference proteome</keyword>
<dbReference type="KEGG" id="crq:GCK72_022326"/>
<sequence length="304" mass="35860">MSSFQQNNSGANNECGCNLEEKLKEIEKLRKEVNRLNNVLEIRNNDIKATSKRCDNLRKECEDLKKMKKTPGEEDKLLVLEKNQMLEEKDNELYRLRKELHKKKYDVANFIPHHCKIVDKSRYFDGVVIRENITYSEKRRERNSTISSFNLLFSPTLGLIRAINKSGNKKTKLGKWYHFRVNDPRRKNNGGAPYTIDAATTKDPHRVRSLRGTEIIESQVVFLLHTTLDYGALYNEYFEDKCLNLILFSEALRLSIRNQLLFKHGEVKLSMKIKLREDYEELFRYDHTRPLFEVISVTVDNTFY</sequence>
<dbReference type="GeneID" id="9809864"/>
<dbReference type="AlphaFoldDB" id="E3M9T9"/>
<accession>E3M9T9</accession>
<dbReference type="InParanoid" id="E3M9T9"/>
<evidence type="ECO:0000256" key="1">
    <source>
        <dbReference type="SAM" id="Coils"/>
    </source>
</evidence>
<dbReference type="HOGENOM" id="CLU_915995_0_0_1"/>
<reference evidence="2" key="1">
    <citation type="submission" date="2007-07" db="EMBL/GenBank/DDBJ databases">
        <title>PCAP assembly of the Caenorhabditis remanei genome.</title>
        <authorList>
            <consortium name="The Caenorhabditis remanei Sequencing Consortium"/>
            <person name="Wilson R.K."/>
        </authorList>
    </citation>
    <scope>NUCLEOTIDE SEQUENCE [LARGE SCALE GENOMIC DNA]</scope>
    <source>
        <strain evidence="2">PB4641</strain>
    </source>
</reference>
<dbReference type="Gene3D" id="3.90.20.10">
    <property type="match status" value="1"/>
</dbReference>
<feature type="coiled-coil region" evidence="1">
    <location>
        <begin position="12"/>
        <end position="67"/>
    </location>
</feature>
<organism evidence="3">
    <name type="scientific">Caenorhabditis remanei</name>
    <name type="common">Caenorhabditis vulgaris</name>
    <dbReference type="NCBI Taxonomy" id="31234"/>
    <lineage>
        <taxon>Eukaryota</taxon>
        <taxon>Metazoa</taxon>
        <taxon>Ecdysozoa</taxon>
        <taxon>Nematoda</taxon>
        <taxon>Chromadorea</taxon>
        <taxon>Rhabditida</taxon>
        <taxon>Rhabditina</taxon>
        <taxon>Rhabditomorpha</taxon>
        <taxon>Rhabditoidea</taxon>
        <taxon>Rhabditidae</taxon>
        <taxon>Peloderinae</taxon>
        <taxon>Caenorhabditis</taxon>
    </lineage>
</organism>